<dbReference type="RefSeq" id="WP_282588596.1">
    <property type="nucleotide sequence ID" value="NZ_JAMOIM010000043.1"/>
</dbReference>
<dbReference type="Proteomes" id="UP001165667">
    <property type="component" value="Unassembled WGS sequence"/>
</dbReference>
<dbReference type="NCBIfam" id="TIGR03132">
    <property type="entry name" value="malonate_mdcB"/>
    <property type="match status" value="1"/>
</dbReference>
<dbReference type="InterPro" id="IPR017555">
    <property type="entry name" value="TriPribosyl-deP-CoA_syn"/>
</dbReference>
<sequence length="287" mass="29680">MNAPLAFMDPAAAGLQIGGAAARALSLELDTWPKPGLVSPFDCGSHDDMDAAMLLRSIAVLEPFLINLAEAGAAEADMATLRRIGIAAEAAMLRATRGVNTHRGAIFGLGLLCAACGATANGLEPKAARLGNIVRSRWGAAIRHMPVDCTSHGAVAVRRYGARGARLEAASGFPSVYEVGLPALRAGLALSGGDAEAARVQACFALIAVLDDTNLLHRGGSDGLAFARREARHFLESGGVGLAGWRDRAAQTHRAFVERHLSPGGAADVLAMALFVCSVEGRLQVAV</sequence>
<keyword evidence="7" id="KW-1185">Reference proteome</keyword>
<comment type="similarity">
    <text evidence="5">Belongs to the CitG/MdcB family.</text>
</comment>
<dbReference type="GO" id="GO:0051191">
    <property type="term" value="P:prosthetic group biosynthetic process"/>
    <property type="evidence" value="ECO:0007669"/>
    <property type="project" value="TreeGrafter"/>
</dbReference>
<comment type="function">
    <text evidence="5">Involved in the formation of 2-(5''-phosphoribosyl)-3'-dephosphocoenzyme-A, the prosthetic group of the acyl-carrier protein of the malonate decarboxylase.</text>
</comment>
<dbReference type="Gene3D" id="1.10.4200.10">
    <property type="entry name" value="Triphosphoribosyl-dephospho-CoA protein"/>
    <property type="match status" value="2"/>
</dbReference>
<name>A0AA41Z8D0_9HYPH</name>
<dbReference type="EC" id="2.4.2.52" evidence="5"/>
<dbReference type="PANTHER" id="PTHR30201">
    <property type="entry name" value="TRIPHOSPHORIBOSYL-DEPHOSPHO-COA SYNTHASE"/>
    <property type="match status" value="1"/>
</dbReference>
<evidence type="ECO:0000256" key="1">
    <source>
        <dbReference type="ARBA" id="ARBA00001210"/>
    </source>
</evidence>
<keyword evidence="6" id="KW-0328">Glycosyltransferase</keyword>
<keyword evidence="2 5" id="KW-0808">Transferase</keyword>
<dbReference type="GO" id="GO:0046917">
    <property type="term" value="F:triphosphoribosyl-dephospho-CoA synthase activity"/>
    <property type="evidence" value="ECO:0007669"/>
    <property type="project" value="UniProtKB-UniRule"/>
</dbReference>
<evidence type="ECO:0000313" key="6">
    <source>
        <dbReference type="EMBL" id="MCW6512220.1"/>
    </source>
</evidence>
<dbReference type="InterPro" id="IPR002736">
    <property type="entry name" value="CitG"/>
</dbReference>
<protein>
    <recommendedName>
        <fullName evidence="5">Probable 2-(5''-triphosphoribosyl)-3'-dephosphocoenzyme-A synthase</fullName>
        <shortName evidence="5">2-(5''-triphosphoribosyl)-3'-dephospho-CoA synthase</shortName>
        <ecNumber evidence="5">2.4.2.52</ecNumber>
    </recommendedName>
</protein>
<dbReference type="GO" id="GO:0005524">
    <property type="term" value="F:ATP binding"/>
    <property type="evidence" value="ECO:0007669"/>
    <property type="project" value="UniProtKB-KW"/>
</dbReference>
<dbReference type="AlphaFoldDB" id="A0AA41Z8D0"/>
<evidence type="ECO:0000256" key="3">
    <source>
        <dbReference type="ARBA" id="ARBA00022741"/>
    </source>
</evidence>
<proteinExistence type="inferred from homology"/>
<evidence type="ECO:0000256" key="4">
    <source>
        <dbReference type="ARBA" id="ARBA00022840"/>
    </source>
</evidence>
<evidence type="ECO:0000313" key="7">
    <source>
        <dbReference type="Proteomes" id="UP001165667"/>
    </source>
</evidence>
<comment type="caution">
    <text evidence="6">The sequence shown here is derived from an EMBL/GenBank/DDBJ whole genome shotgun (WGS) entry which is preliminary data.</text>
</comment>
<dbReference type="PANTHER" id="PTHR30201:SF2">
    <property type="entry name" value="2-(5''-TRIPHOSPHORIBOSYL)-3'-DEPHOSPHOCOENZYME-A SYNTHASE"/>
    <property type="match status" value="1"/>
</dbReference>
<keyword evidence="3 5" id="KW-0547">Nucleotide-binding</keyword>
<evidence type="ECO:0000256" key="2">
    <source>
        <dbReference type="ARBA" id="ARBA00022679"/>
    </source>
</evidence>
<organism evidence="6 7">
    <name type="scientific">Lichenifustis flavocetrariae</name>
    <dbReference type="NCBI Taxonomy" id="2949735"/>
    <lineage>
        <taxon>Bacteria</taxon>
        <taxon>Pseudomonadati</taxon>
        <taxon>Pseudomonadota</taxon>
        <taxon>Alphaproteobacteria</taxon>
        <taxon>Hyphomicrobiales</taxon>
        <taxon>Lichenihabitantaceae</taxon>
        <taxon>Lichenifustis</taxon>
    </lineage>
</organism>
<accession>A0AA41Z8D0</accession>
<gene>
    <name evidence="5 6" type="primary">mdcB</name>
    <name evidence="6" type="ORF">M8523_30305</name>
</gene>
<dbReference type="HAMAP" id="MF_01883">
    <property type="entry name" value="MdcB"/>
    <property type="match status" value="1"/>
</dbReference>
<dbReference type="GO" id="GO:0016757">
    <property type="term" value="F:glycosyltransferase activity"/>
    <property type="evidence" value="ECO:0007669"/>
    <property type="project" value="UniProtKB-KW"/>
</dbReference>
<keyword evidence="4 5" id="KW-0067">ATP-binding</keyword>
<comment type="catalytic activity">
    <reaction evidence="1 5">
        <text>3'-dephospho-CoA + ATP = 2'-(5''-triphospho-alpha-D-ribosyl)-3'-dephospho-CoA + adenine</text>
        <dbReference type="Rhea" id="RHEA:15117"/>
        <dbReference type="ChEBI" id="CHEBI:16708"/>
        <dbReference type="ChEBI" id="CHEBI:30616"/>
        <dbReference type="ChEBI" id="CHEBI:57328"/>
        <dbReference type="ChEBI" id="CHEBI:61378"/>
        <dbReference type="EC" id="2.4.2.52"/>
    </reaction>
</comment>
<dbReference type="EMBL" id="JAMOIM010000043">
    <property type="protein sequence ID" value="MCW6512220.1"/>
    <property type="molecule type" value="Genomic_DNA"/>
</dbReference>
<reference evidence="6" key="1">
    <citation type="submission" date="2022-05" db="EMBL/GenBank/DDBJ databases">
        <authorList>
            <person name="Pankratov T."/>
        </authorList>
    </citation>
    <scope>NUCLEOTIDE SEQUENCE</scope>
    <source>
        <strain evidence="6">BP6-180914</strain>
    </source>
</reference>
<evidence type="ECO:0000256" key="5">
    <source>
        <dbReference type="HAMAP-Rule" id="MF_01883"/>
    </source>
</evidence>
<dbReference type="Pfam" id="PF01874">
    <property type="entry name" value="CitG"/>
    <property type="match status" value="1"/>
</dbReference>